<protein>
    <submittedName>
        <fullName evidence="1">Uncharacterized protein</fullName>
    </submittedName>
</protein>
<dbReference type="EMBL" id="JAPQKS010000005">
    <property type="protein sequence ID" value="KAJ5225877.1"/>
    <property type="molecule type" value="Genomic_DNA"/>
</dbReference>
<evidence type="ECO:0000313" key="1">
    <source>
        <dbReference type="EMBL" id="KAJ5225877.1"/>
    </source>
</evidence>
<dbReference type="AlphaFoldDB" id="A0A9W9NTJ5"/>
<proteinExistence type="predicted"/>
<dbReference type="RefSeq" id="XP_058329288.1">
    <property type="nucleotide sequence ID" value="XM_058476398.1"/>
</dbReference>
<evidence type="ECO:0000313" key="2">
    <source>
        <dbReference type="Proteomes" id="UP001150941"/>
    </source>
</evidence>
<accession>A0A9W9NTJ5</accession>
<comment type="caution">
    <text evidence="1">The sequence shown here is derived from an EMBL/GenBank/DDBJ whole genome shotgun (WGS) entry which is preliminary data.</text>
</comment>
<reference evidence="1" key="1">
    <citation type="submission" date="2022-11" db="EMBL/GenBank/DDBJ databases">
        <authorList>
            <person name="Petersen C."/>
        </authorList>
    </citation>
    <scope>NUCLEOTIDE SEQUENCE</scope>
    <source>
        <strain evidence="1">IBT 19713</strain>
    </source>
</reference>
<dbReference type="Proteomes" id="UP001150941">
    <property type="component" value="Unassembled WGS sequence"/>
</dbReference>
<name>A0A9W9NTJ5_9EURO</name>
<keyword evidence="2" id="KW-1185">Reference proteome</keyword>
<dbReference type="GeneID" id="83203701"/>
<gene>
    <name evidence="1" type="ORF">N7468_007102</name>
</gene>
<organism evidence="1 2">
    <name type="scientific">Penicillium chermesinum</name>
    <dbReference type="NCBI Taxonomy" id="63820"/>
    <lineage>
        <taxon>Eukaryota</taxon>
        <taxon>Fungi</taxon>
        <taxon>Dikarya</taxon>
        <taxon>Ascomycota</taxon>
        <taxon>Pezizomycotina</taxon>
        <taxon>Eurotiomycetes</taxon>
        <taxon>Eurotiomycetidae</taxon>
        <taxon>Eurotiales</taxon>
        <taxon>Aspergillaceae</taxon>
        <taxon>Penicillium</taxon>
    </lineage>
</organism>
<sequence length="118" mass="13524">MQIKRQRPSRGQLTLPVLKPNARVPRSHPCEPVDHVYIWASRRTIFTRSSLGLLRSHSIEYLHRDDPLGLPDRRLRELMADSSAVDPYSKRDKLLGNAVDRCSTLFQDSGYRTSGPQN</sequence>
<reference evidence="1" key="2">
    <citation type="journal article" date="2023" name="IMA Fungus">
        <title>Comparative genomic study of the Penicillium genus elucidates a diverse pangenome and 15 lateral gene transfer events.</title>
        <authorList>
            <person name="Petersen C."/>
            <person name="Sorensen T."/>
            <person name="Nielsen M.R."/>
            <person name="Sondergaard T.E."/>
            <person name="Sorensen J.L."/>
            <person name="Fitzpatrick D.A."/>
            <person name="Frisvad J.C."/>
            <person name="Nielsen K.L."/>
        </authorList>
    </citation>
    <scope>NUCLEOTIDE SEQUENCE</scope>
    <source>
        <strain evidence="1">IBT 19713</strain>
    </source>
</reference>